<gene>
    <name evidence="5" type="ORF">K7X08_000800</name>
</gene>
<dbReference type="InterPro" id="IPR027417">
    <property type="entry name" value="P-loop_NTPase"/>
</dbReference>
<organism evidence="5 6">
    <name type="scientific">Anisodus acutangulus</name>
    <dbReference type="NCBI Taxonomy" id="402998"/>
    <lineage>
        <taxon>Eukaryota</taxon>
        <taxon>Viridiplantae</taxon>
        <taxon>Streptophyta</taxon>
        <taxon>Embryophyta</taxon>
        <taxon>Tracheophyta</taxon>
        <taxon>Spermatophyta</taxon>
        <taxon>Magnoliopsida</taxon>
        <taxon>eudicotyledons</taxon>
        <taxon>Gunneridae</taxon>
        <taxon>Pentapetalae</taxon>
        <taxon>asterids</taxon>
        <taxon>lamiids</taxon>
        <taxon>Solanales</taxon>
        <taxon>Solanaceae</taxon>
        <taxon>Solanoideae</taxon>
        <taxon>Hyoscyameae</taxon>
        <taxon>Anisodus</taxon>
    </lineage>
</organism>
<dbReference type="EC" id="2.8.2.-" evidence="3"/>
<dbReference type="Proteomes" id="UP001152561">
    <property type="component" value="Unassembled WGS sequence"/>
</dbReference>
<comment type="caution">
    <text evidence="5">The sequence shown here is derived from an EMBL/GenBank/DDBJ whole genome shotgun (WGS) entry which is preliminary data.</text>
</comment>
<protein>
    <recommendedName>
        <fullName evidence="3">Sulfotransferase</fullName>
        <ecNumber evidence="3">2.8.2.-</ecNumber>
    </recommendedName>
</protein>
<accession>A0A9Q1QT10</accession>
<dbReference type="GO" id="GO:0008146">
    <property type="term" value="F:sulfotransferase activity"/>
    <property type="evidence" value="ECO:0007669"/>
    <property type="project" value="InterPro"/>
</dbReference>
<dbReference type="OrthoDB" id="205623at2759"/>
<dbReference type="Gene3D" id="3.40.50.300">
    <property type="entry name" value="P-loop containing nucleotide triphosphate hydrolases"/>
    <property type="match status" value="1"/>
</dbReference>
<name>A0A9Q1QT10_9SOLA</name>
<keyword evidence="2 3" id="KW-0808">Transferase</keyword>
<evidence type="ECO:0000313" key="6">
    <source>
        <dbReference type="Proteomes" id="UP001152561"/>
    </source>
</evidence>
<proteinExistence type="inferred from homology"/>
<evidence type="ECO:0000259" key="4">
    <source>
        <dbReference type="Pfam" id="PF00685"/>
    </source>
</evidence>
<dbReference type="InterPro" id="IPR000863">
    <property type="entry name" value="Sulfotransferase_dom"/>
</dbReference>
<evidence type="ECO:0000256" key="1">
    <source>
        <dbReference type="ARBA" id="ARBA00005771"/>
    </source>
</evidence>
<comment type="similarity">
    <text evidence="1 3">Belongs to the sulfotransferase 1 family.</text>
</comment>
<evidence type="ECO:0000313" key="5">
    <source>
        <dbReference type="EMBL" id="KAJ8525971.1"/>
    </source>
</evidence>
<keyword evidence="6" id="KW-1185">Reference proteome</keyword>
<dbReference type="EMBL" id="JAJAGQ010000026">
    <property type="protein sequence ID" value="KAJ8525971.1"/>
    <property type="molecule type" value="Genomic_DNA"/>
</dbReference>
<dbReference type="PANTHER" id="PTHR11783">
    <property type="entry name" value="SULFOTRANSFERASE SULT"/>
    <property type="match status" value="1"/>
</dbReference>
<dbReference type="Pfam" id="PF00685">
    <property type="entry name" value="Sulfotransfer_1"/>
    <property type="match status" value="1"/>
</dbReference>
<dbReference type="SUPFAM" id="SSF52540">
    <property type="entry name" value="P-loop containing nucleoside triphosphate hydrolases"/>
    <property type="match status" value="1"/>
</dbReference>
<feature type="domain" description="Sulfotransferase" evidence="4">
    <location>
        <begin position="72"/>
        <end position="332"/>
    </location>
</feature>
<sequence length="344" mass="39758">MPSSSPSKVSRFSVSDDSMETMSKKYKEIISTLPKLDPPHPTYEITQYNGFWFHSSTLEASLTLSETFKAQPSDIYLCSSPKTGTTWLKALAFSIMTRDRFLDDDSTNPLLHKVPHECVPTLEVDFYSNPIALDTELPVLATHLPYACLPPTILQSNCKIIYICREPKDTFVSWWHYGKKQQETFGIESGTTLEQEFKWFHDGKSMYGPYWDHVLEYFKQSVDRPEKVFFLTYEDLKSDTMCYVKKLAEFMGKPFSKEEVNQGVVEKIVVRCNIKSLSNLEVNKNGFFDLKQWKINNSSFFRKGEVGDWKNLLTEDMAKSIDQITQEKFHSVGLKFPSEKNIKD</sequence>
<reference evidence="6" key="1">
    <citation type="journal article" date="2023" name="Proc. Natl. Acad. Sci. U.S.A.">
        <title>Genomic and structural basis for evolution of tropane alkaloid biosynthesis.</title>
        <authorList>
            <person name="Wanga Y.-J."/>
            <person name="Taina T."/>
            <person name="Yua J.-Y."/>
            <person name="Lia J."/>
            <person name="Xua B."/>
            <person name="Chenc J."/>
            <person name="D'Auriad J.C."/>
            <person name="Huanga J.-P."/>
            <person name="Huanga S.-X."/>
        </authorList>
    </citation>
    <scope>NUCLEOTIDE SEQUENCE [LARGE SCALE GENOMIC DNA]</scope>
    <source>
        <strain evidence="6">cv. KIB-2019</strain>
    </source>
</reference>
<evidence type="ECO:0000256" key="2">
    <source>
        <dbReference type="ARBA" id="ARBA00022679"/>
    </source>
</evidence>
<dbReference type="AlphaFoldDB" id="A0A9Q1QT10"/>
<evidence type="ECO:0000256" key="3">
    <source>
        <dbReference type="RuleBase" id="RU361155"/>
    </source>
</evidence>